<organism evidence="5 6">
    <name type="scientific">Capillimicrobium parvum</name>
    <dbReference type="NCBI Taxonomy" id="2884022"/>
    <lineage>
        <taxon>Bacteria</taxon>
        <taxon>Bacillati</taxon>
        <taxon>Actinomycetota</taxon>
        <taxon>Thermoleophilia</taxon>
        <taxon>Solirubrobacterales</taxon>
        <taxon>Capillimicrobiaceae</taxon>
        <taxon>Capillimicrobium</taxon>
    </lineage>
</organism>
<accession>A0A9E6XTQ0</accession>
<dbReference type="CDD" id="cd06464">
    <property type="entry name" value="ACD_sHsps-like"/>
    <property type="match status" value="1"/>
</dbReference>
<dbReference type="SUPFAM" id="SSF49764">
    <property type="entry name" value="HSP20-like chaperones"/>
    <property type="match status" value="1"/>
</dbReference>
<keyword evidence="6" id="KW-1185">Reference proteome</keyword>
<dbReference type="InterPro" id="IPR002068">
    <property type="entry name" value="A-crystallin/Hsp20_dom"/>
</dbReference>
<comment type="similarity">
    <text evidence="1 2">Belongs to the small heat shock protein (HSP20) family.</text>
</comment>
<name>A0A9E6XTQ0_9ACTN</name>
<evidence type="ECO:0000256" key="2">
    <source>
        <dbReference type="RuleBase" id="RU003616"/>
    </source>
</evidence>
<protein>
    <submittedName>
        <fullName evidence="5">Spore protein SP21</fullName>
    </submittedName>
</protein>
<gene>
    <name evidence="5" type="primary">hspA_1</name>
    <name evidence="5" type="ORF">DSM104329_00638</name>
</gene>
<dbReference type="KEGG" id="sbae:DSM104329_00638"/>
<dbReference type="PROSITE" id="PS01031">
    <property type="entry name" value="SHSP"/>
    <property type="match status" value="1"/>
</dbReference>
<dbReference type="InterPro" id="IPR008978">
    <property type="entry name" value="HSP20-like_chaperone"/>
</dbReference>
<proteinExistence type="inferred from homology"/>
<dbReference type="RefSeq" id="WP_259313947.1">
    <property type="nucleotide sequence ID" value="NZ_CP087164.1"/>
</dbReference>
<evidence type="ECO:0000256" key="3">
    <source>
        <dbReference type="SAM" id="MobiDB-lite"/>
    </source>
</evidence>
<evidence type="ECO:0000313" key="6">
    <source>
        <dbReference type="Proteomes" id="UP001162834"/>
    </source>
</evidence>
<dbReference type="EMBL" id="CP087164">
    <property type="protein sequence ID" value="UGS34262.1"/>
    <property type="molecule type" value="Genomic_DNA"/>
</dbReference>
<reference evidence="5" key="1">
    <citation type="journal article" date="2022" name="Int. J. Syst. Evol. Microbiol.">
        <title>Pseudomonas aegrilactucae sp. nov. and Pseudomonas morbosilactucae sp. nov., pathogens causing bacterial rot of lettuce in Japan.</title>
        <authorList>
            <person name="Sawada H."/>
            <person name="Fujikawa T."/>
            <person name="Satou M."/>
        </authorList>
    </citation>
    <scope>NUCLEOTIDE SEQUENCE</scope>
    <source>
        <strain evidence="5">0166_1</strain>
    </source>
</reference>
<feature type="region of interest" description="Disordered" evidence="3">
    <location>
        <begin position="135"/>
        <end position="162"/>
    </location>
</feature>
<feature type="domain" description="SHSP" evidence="4">
    <location>
        <begin position="36"/>
        <end position="148"/>
    </location>
</feature>
<dbReference type="InterPro" id="IPR031107">
    <property type="entry name" value="Small_HSP"/>
</dbReference>
<dbReference type="Pfam" id="PF00011">
    <property type="entry name" value="HSP20"/>
    <property type="match status" value="1"/>
</dbReference>
<dbReference type="Proteomes" id="UP001162834">
    <property type="component" value="Chromosome"/>
</dbReference>
<sequence>MALVRWEPAQELATLQNEMNRLFGTFFDSDRTGGTAGSQRWVPAMDLVETEDEFVLRADLPGLDANDVDIEVEDRALTISGERKTEHEDKQEGYYRVERSFGGFQRSMTLPEGIDAEQIAAKFEKGVLEVRIPKPEQRRPRRVQIGVGGEAPTTIEDEASAS</sequence>
<dbReference type="PANTHER" id="PTHR11527">
    <property type="entry name" value="HEAT-SHOCK PROTEIN 20 FAMILY MEMBER"/>
    <property type="match status" value="1"/>
</dbReference>
<evidence type="ECO:0000256" key="1">
    <source>
        <dbReference type="PROSITE-ProRule" id="PRU00285"/>
    </source>
</evidence>
<evidence type="ECO:0000313" key="5">
    <source>
        <dbReference type="EMBL" id="UGS34262.1"/>
    </source>
</evidence>
<evidence type="ECO:0000259" key="4">
    <source>
        <dbReference type="PROSITE" id="PS01031"/>
    </source>
</evidence>
<dbReference type="Gene3D" id="2.60.40.790">
    <property type="match status" value="1"/>
</dbReference>
<dbReference type="AlphaFoldDB" id="A0A9E6XTQ0"/>